<reference evidence="2" key="1">
    <citation type="submission" date="2020-03" db="EMBL/GenBank/DDBJ databases">
        <title>The deep terrestrial virosphere.</title>
        <authorList>
            <person name="Holmfeldt K."/>
            <person name="Nilsson E."/>
            <person name="Simone D."/>
            <person name="Lopez-Fernandez M."/>
            <person name="Wu X."/>
            <person name="de Brujin I."/>
            <person name="Lundin D."/>
            <person name="Andersson A."/>
            <person name="Bertilsson S."/>
            <person name="Dopson M."/>
        </authorList>
    </citation>
    <scope>NUCLEOTIDE SEQUENCE</scope>
    <source>
        <strain evidence="2">MM171A01683</strain>
    </source>
</reference>
<feature type="compositionally biased region" description="Pro residues" evidence="1">
    <location>
        <begin position="353"/>
        <end position="365"/>
    </location>
</feature>
<sequence length="470" mass="51914">MSGKAALHVSIPQEWKAELEVAAARENLSLPDYVRKHLAELTQSRKIYVDTGTGIRIANPWPESFVADPQQTPPYMYPPYPSAPHQYRNPYSPPDSIDVMVNDMRKLVMVKIMQELLQGRSSAEEFIRAAQGKIAGQKNDGFDMNTWMRYNMMQQQHERSMMQATQQLEMARSRGDKGAENQAIQLMTALMANQSAQQQQFMQNFMATQQSNQTAQQTLFTTALQTQRSADADARTQQKEWGAQIETVRNQMMTGQMQSINQMNQMHVNHLQLEMERIRSDKPKDTLKQLDELIKLRTTSPVYKAAFDAATGVTSETMIGKLIPQLKELGVDKLIERIGGLLVGAAQKPKIPEPGAPAIPSPTPITLPGAQSTGAVPPGIVTAPPQPPGTPLENLRLPPAPGVATSQPAAQSAEPPKEFSATPQPPETVTKPQTTGKTEQPESAIGYTNLSRPQEEKPPPEPKPNKKSTK</sequence>
<dbReference type="AlphaFoldDB" id="A0A6M3LXA2"/>
<dbReference type="EMBL" id="MT143596">
    <property type="protein sequence ID" value="QJA98629.1"/>
    <property type="molecule type" value="Genomic_DNA"/>
</dbReference>
<name>A0A6M3LXA2_9ZZZZ</name>
<feature type="region of interest" description="Disordered" evidence="1">
    <location>
        <begin position="353"/>
        <end position="470"/>
    </location>
</feature>
<proteinExistence type="predicted"/>
<accession>A0A6M3LXA2</accession>
<organism evidence="2">
    <name type="scientific">viral metagenome</name>
    <dbReference type="NCBI Taxonomy" id="1070528"/>
    <lineage>
        <taxon>unclassified sequences</taxon>
        <taxon>metagenomes</taxon>
        <taxon>organismal metagenomes</taxon>
    </lineage>
</organism>
<evidence type="ECO:0000256" key="1">
    <source>
        <dbReference type="SAM" id="MobiDB-lite"/>
    </source>
</evidence>
<gene>
    <name evidence="2" type="ORF">MM171A01683_0004</name>
</gene>
<evidence type="ECO:0000313" key="2">
    <source>
        <dbReference type="EMBL" id="QJA98629.1"/>
    </source>
</evidence>
<protein>
    <submittedName>
        <fullName evidence="2">Uncharacterized protein</fullName>
    </submittedName>
</protein>
<feature type="compositionally biased region" description="Basic and acidic residues" evidence="1">
    <location>
        <begin position="453"/>
        <end position="464"/>
    </location>
</feature>